<evidence type="ECO:0000259" key="1">
    <source>
        <dbReference type="SMART" id="SM00923"/>
    </source>
</evidence>
<dbReference type="PANTHER" id="PTHR38444:SF1">
    <property type="entry name" value="ENTEROBACTIN BIOSYNTHESIS PROTEIN YBDZ"/>
    <property type="match status" value="1"/>
</dbReference>
<reference evidence="2" key="1">
    <citation type="submission" date="2022-10" db="EMBL/GenBank/DDBJ databases">
        <title>The complete genomes of actinobacterial strains from the NBC collection.</title>
        <authorList>
            <person name="Joergensen T.S."/>
            <person name="Alvarez Arevalo M."/>
            <person name="Sterndorff E.B."/>
            <person name="Faurdal D."/>
            <person name="Vuksanovic O."/>
            <person name="Mourched A.-S."/>
            <person name="Charusanti P."/>
            <person name="Shaw S."/>
            <person name="Blin K."/>
            <person name="Weber T."/>
        </authorList>
    </citation>
    <scope>NUCLEOTIDE SEQUENCE</scope>
    <source>
        <strain evidence="2">NBC_00686</strain>
    </source>
</reference>
<dbReference type="SUPFAM" id="SSF160582">
    <property type="entry name" value="MbtH-like"/>
    <property type="match status" value="1"/>
</dbReference>
<keyword evidence="3" id="KW-1185">Reference proteome</keyword>
<dbReference type="Proteomes" id="UP001432168">
    <property type="component" value="Chromosome"/>
</dbReference>
<proteinExistence type="predicted"/>
<feature type="domain" description="MbtH-like" evidence="1">
    <location>
        <begin position="3"/>
        <end position="53"/>
    </location>
</feature>
<gene>
    <name evidence="2" type="ORF">OG929_06960</name>
</gene>
<dbReference type="RefSeq" id="WP_329260352.1">
    <property type="nucleotide sequence ID" value="NZ_CP107755.1"/>
</dbReference>
<dbReference type="EMBL" id="CP109011">
    <property type="protein sequence ID" value="WUT42026.1"/>
    <property type="molecule type" value="Genomic_DNA"/>
</dbReference>
<protein>
    <submittedName>
        <fullName evidence="2">MbtH family protein</fullName>
    </submittedName>
</protein>
<evidence type="ECO:0000313" key="2">
    <source>
        <dbReference type="EMBL" id="WUT42026.1"/>
    </source>
</evidence>
<dbReference type="InterPro" id="IPR005153">
    <property type="entry name" value="MbtH-like_dom"/>
</dbReference>
<dbReference type="InterPro" id="IPR037407">
    <property type="entry name" value="MLP_fam"/>
</dbReference>
<organism evidence="2 3">
    <name type="scientific">Streptomyces pseudovenezuelae</name>
    <dbReference type="NCBI Taxonomy" id="67350"/>
    <lineage>
        <taxon>Bacteria</taxon>
        <taxon>Bacillati</taxon>
        <taxon>Actinomycetota</taxon>
        <taxon>Actinomycetes</taxon>
        <taxon>Kitasatosporales</taxon>
        <taxon>Streptomycetaceae</taxon>
        <taxon>Streptomyces</taxon>
        <taxon>Streptomyces aurantiacus group</taxon>
    </lineage>
</organism>
<dbReference type="Gene3D" id="3.90.820.10">
    <property type="entry name" value="Structural Genomics, Unknown Function 30-nov-00 1gh9 Mol_id"/>
    <property type="match status" value="1"/>
</dbReference>
<evidence type="ECO:0000313" key="3">
    <source>
        <dbReference type="Proteomes" id="UP001432168"/>
    </source>
</evidence>
<dbReference type="Pfam" id="PF03621">
    <property type="entry name" value="MbtH"/>
    <property type="match status" value="1"/>
</dbReference>
<dbReference type="GeneID" id="95702560"/>
<dbReference type="PANTHER" id="PTHR38444">
    <property type="entry name" value="ENTEROBACTIN BIOSYNTHESIS PROTEIN YBDZ"/>
    <property type="match status" value="1"/>
</dbReference>
<accession>A0ABZ1WQL3</accession>
<sequence>MTNPFEDDDATYLVLRNEEGQHSLWPSFVDVPPGWQTVHGQADRQSCLDYVNENWTDMRPNSLIAAMDRSDAQ</sequence>
<dbReference type="InterPro" id="IPR038020">
    <property type="entry name" value="MbtH-like_sf"/>
</dbReference>
<dbReference type="SMART" id="SM00923">
    <property type="entry name" value="MbtH"/>
    <property type="match status" value="1"/>
</dbReference>
<name>A0ABZ1WQL3_9ACTN</name>